<dbReference type="HOGENOM" id="CLU_134973_7_1_10"/>
<organism evidence="1 2">
    <name type="scientific">Echinicola vietnamensis (strain DSM 17526 / LMG 23754 / KMM 6221)</name>
    <dbReference type="NCBI Taxonomy" id="926556"/>
    <lineage>
        <taxon>Bacteria</taxon>
        <taxon>Pseudomonadati</taxon>
        <taxon>Bacteroidota</taxon>
        <taxon>Cytophagia</taxon>
        <taxon>Cytophagales</taxon>
        <taxon>Cyclobacteriaceae</taxon>
        <taxon>Echinicola</taxon>
    </lineage>
</organism>
<proteinExistence type="predicted"/>
<sequence length="71" mass="8301">MILVFKTSIKSMSELDNIASDMNHFLGEEATWNVDLEDCDNILRVVTDQYDDQQIEYFLLSRGYFCKALED</sequence>
<dbReference type="KEGG" id="evi:Echvi_3109"/>
<dbReference type="Proteomes" id="UP000010796">
    <property type="component" value="Chromosome"/>
</dbReference>
<keyword evidence="2" id="KW-1185">Reference proteome</keyword>
<evidence type="ECO:0000313" key="1">
    <source>
        <dbReference type="EMBL" id="AGA79347.1"/>
    </source>
</evidence>
<dbReference type="PATRIC" id="fig|926556.3.peg.3282"/>
<name>L0G1C0_ECHVK</name>
<dbReference type="OrthoDB" id="1036397at2"/>
<gene>
    <name evidence="1" type="ordered locus">Echvi_3109</name>
</gene>
<dbReference type="RefSeq" id="WP_015266899.1">
    <property type="nucleotide sequence ID" value="NC_019904.1"/>
</dbReference>
<dbReference type="STRING" id="926556.Echvi_3109"/>
<accession>L0G1C0</accession>
<reference evidence="2" key="1">
    <citation type="submission" date="2012-02" db="EMBL/GenBank/DDBJ databases">
        <title>The complete genome of Echinicola vietnamensis DSM 17526.</title>
        <authorList>
            <person name="Lucas S."/>
            <person name="Copeland A."/>
            <person name="Lapidus A."/>
            <person name="Glavina del Rio T."/>
            <person name="Dalin E."/>
            <person name="Tice H."/>
            <person name="Bruce D."/>
            <person name="Goodwin L."/>
            <person name="Pitluck S."/>
            <person name="Peters L."/>
            <person name="Ovchinnikova G."/>
            <person name="Teshima H."/>
            <person name="Kyrpides N."/>
            <person name="Mavromatis K."/>
            <person name="Ivanova N."/>
            <person name="Brettin T."/>
            <person name="Detter J.C."/>
            <person name="Han C."/>
            <person name="Larimer F."/>
            <person name="Land M."/>
            <person name="Hauser L."/>
            <person name="Markowitz V."/>
            <person name="Cheng J.-F."/>
            <person name="Hugenholtz P."/>
            <person name="Woyke T."/>
            <person name="Wu D."/>
            <person name="Brambilla E."/>
            <person name="Klenk H.-P."/>
            <person name="Eisen J.A."/>
        </authorList>
    </citation>
    <scope>NUCLEOTIDE SEQUENCE [LARGE SCALE GENOMIC DNA]</scope>
    <source>
        <strain evidence="2">DSM 17526 / LMG 23754 / KMM 6221</strain>
    </source>
</reference>
<dbReference type="EMBL" id="CP003346">
    <property type="protein sequence ID" value="AGA79347.1"/>
    <property type="molecule type" value="Genomic_DNA"/>
</dbReference>
<dbReference type="AlphaFoldDB" id="L0G1C0"/>
<evidence type="ECO:0000313" key="2">
    <source>
        <dbReference type="Proteomes" id="UP000010796"/>
    </source>
</evidence>
<protein>
    <submittedName>
        <fullName evidence="1">Uncharacterized protein</fullName>
    </submittedName>
</protein>